<evidence type="ECO:0000313" key="3">
    <source>
        <dbReference type="Proteomes" id="UP000250275"/>
    </source>
</evidence>
<sequence length="138" mass="15676">MVFPQVQEKVVKYMQNHLNSTTDLQNKHTTFGRVTGEAIYSMLKLEEALVDEIDKPHYPPRLIKTIILNYPFSDIPRIIVQEIEEVRDSSKTKTAVVKFTGKGKSVHDHITDPKLSSQPAVEPSGPSNKERKKECNSD</sequence>
<organism evidence="2 3">
    <name type="scientific">Eufriesea mexicana</name>
    <dbReference type="NCBI Taxonomy" id="516756"/>
    <lineage>
        <taxon>Eukaryota</taxon>
        <taxon>Metazoa</taxon>
        <taxon>Ecdysozoa</taxon>
        <taxon>Arthropoda</taxon>
        <taxon>Hexapoda</taxon>
        <taxon>Insecta</taxon>
        <taxon>Pterygota</taxon>
        <taxon>Neoptera</taxon>
        <taxon>Endopterygota</taxon>
        <taxon>Hymenoptera</taxon>
        <taxon>Apocrita</taxon>
        <taxon>Aculeata</taxon>
        <taxon>Apoidea</taxon>
        <taxon>Anthophila</taxon>
        <taxon>Apidae</taxon>
        <taxon>Eufriesea</taxon>
    </lineage>
</organism>
<proteinExistence type="predicted"/>
<name>A0A310S6Q8_9HYME</name>
<dbReference type="Proteomes" id="UP000250275">
    <property type="component" value="Unassembled WGS sequence"/>
</dbReference>
<feature type="compositionally biased region" description="Basic and acidic residues" evidence="1">
    <location>
        <begin position="128"/>
        <end position="138"/>
    </location>
</feature>
<evidence type="ECO:0000313" key="2">
    <source>
        <dbReference type="EMBL" id="OAD46908.1"/>
    </source>
</evidence>
<dbReference type="Gene3D" id="2.40.100.10">
    <property type="entry name" value="Cyclophilin-like"/>
    <property type="match status" value="1"/>
</dbReference>
<keyword evidence="3" id="KW-1185">Reference proteome</keyword>
<evidence type="ECO:0000256" key="1">
    <source>
        <dbReference type="SAM" id="MobiDB-lite"/>
    </source>
</evidence>
<dbReference type="SUPFAM" id="SSF50891">
    <property type="entry name" value="Cyclophilin-like"/>
    <property type="match status" value="1"/>
</dbReference>
<dbReference type="AlphaFoldDB" id="A0A310S6Q8"/>
<keyword evidence="2" id="KW-0413">Isomerase</keyword>
<reference evidence="2 3" key="1">
    <citation type="submission" date="2015-07" db="EMBL/GenBank/DDBJ databases">
        <title>The genome of Eufriesea mexicana.</title>
        <authorList>
            <person name="Pan H."/>
            <person name="Kapheim K."/>
        </authorList>
    </citation>
    <scope>NUCLEOTIDE SEQUENCE [LARGE SCALE GENOMIC DNA]</scope>
    <source>
        <strain evidence="2">0111107269</strain>
        <tissue evidence="2">Whole body</tissue>
    </source>
</reference>
<accession>A0A310S6Q8</accession>
<dbReference type="InterPro" id="IPR029000">
    <property type="entry name" value="Cyclophilin-like_dom_sf"/>
</dbReference>
<gene>
    <name evidence="2" type="ORF">WN48_09671</name>
</gene>
<dbReference type="EMBL" id="KQ825072">
    <property type="protein sequence ID" value="OAD46908.1"/>
    <property type="molecule type" value="Genomic_DNA"/>
</dbReference>
<feature type="region of interest" description="Disordered" evidence="1">
    <location>
        <begin position="102"/>
        <end position="138"/>
    </location>
</feature>
<protein>
    <submittedName>
        <fullName evidence="2">Peptidyl-prolyl cis-trans isomerase CWC27 like protein</fullName>
    </submittedName>
</protein>
<dbReference type="GO" id="GO:0016853">
    <property type="term" value="F:isomerase activity"/>
    <property type="evidence" value="ECO:0007669"/>
    <property type="project" value="UniProtKB-KW"/>
</dbReference>